<evidence type="ECO:0000256" key="10">
    <source>
        <dbReference type="SAM" id="Phobius"/>
    </source>
</evidence>
<dbReference type="InterPro" id="IPR050482">
    <property type="entry name" value="Sensor_HK_TwoCompSys"/>
</dbReference>
<keyword evidence="6 12" id="KW-0418">Kinase</keyword>
<comment type="caution">
    <text evidence="12">The sequence shown here is derived from an EMBL/GenBank/DDBJ whole genome shotgun (WGS) entry which is preliminary data.</text>
</comment>
<dbReference type="Proteomes" id="UP000664167">
    <property type="component" value="Unassembled WGS sequence"/>
</dbReference>
<dbReference type="PANTHER" id="PTHR24421">
    <property type="entry name" value="NITRATE/NITRITE SENSOR PROTEIN NARX-RELATED"/>
    <property type="match status" value="1"/>
</dbReference>
<dbReference type="InterPro" id="IPR003594">
    <property type="entry name" value="HATPase_dom"/>
</dbReference>
<feature type="compositionally biased region" description="Pro residues" evidence="9">
    <location>
        <begin position="108"/>
        <end position="120"/>
    </location>
</feature>
<gene>
    <name evidence="12" type="ORF">J0695_12030</name>
</gene>
<name>A0A939F601_9ACTN</name>
<keyword evidence="10" id="KW-0812">Transmembrane</keyword>
<evidence type="ECO:0000256" key="6">
    <source>
        <dbReference type="ARBA" id="ARBA00022777"/>
    </source>
</evidence>
<dbReference type="PROSITE" id="PS50109">
    <property type="entry name" value="HIS_KIN"/>
    <property type="match status" value="1"/>
</dbReference>
<evidence type="ECO:0000256" key="1">
    <source>
        <dbReference type="ARBA" id="ARBA00000085"/>
    </source>
</evidence>
<evidence type="ECO:0000256" key="9">
    <source>
        <dbReference type="SAM" id="MobiDB-lite"/>
    </source>
</evidence>
<dbReference type="GO" id="GO:0005524">
    <property type="term" value="F:ATP binding"/>
    <property type="evidence" value="ECO:0007669"/>
    <property type="project" value="UniProtKB-KW"/>
</dbReference>
<keyword evidence="5" id="KW-0547">Nucleotide-binding</keyword>
<keyword evidence="10" id="KW-1133">Transmembrane helix</keyword>
<dbReference type="GO" id="GO:0046983">
    <property type="term" value="F:protein dimerization activity"/>
    <property type="evidence" value="ECO:0007669"/>
    <property type="project" value="InterPro"/>
</dbReference>
<reference evidence="12" key="1">
    <citation type="submission" date="2021-03" db="EMBL/GenBank/DDBJ databases">
        <title>Streptomyces poriferae sp. nov., a novel marine sponge-derived Actinobacteria species with anti-MRSA activity.</title>
        <authorList>
            <person name="Sandoval-Powers M."/>
            <person name="Kralova S."/>
            <person name="Nguyen G.-S."/>
            <person name="Fawwal D."/>
            <person name="Degnes K."/>
            <person name="Klinkenberg G."/>
            <person name="Sletta H."/>
            <person name="Wentzel A."/>
            <person name="Liles M.R."/>
        </authorList>
    </citation>
    <scope>NUCLEOTIDE SEQUENCE</scope>
    <source>
        <strain evidence="12">DSM 41794</strain>
    </source>
</reference>
<accession>A0A939F601</accession>
<feature type="transmembrane region" description="Helical" evidence="10">
    <location>
        <begin position="225"/>
        <end position="244"/>
    </location>
</feature>
<dbReference type="SUPFAM" id="SSF55874">
    <property type="entry name" value="ATPase domain of HSP90 chaperone/DNA topoisomerase II/histidine kinase"/>
    <property type="match status" value="1"/>
</dbReference>
<evidence type="ECO:0000259" key="11">
    <source>
        <dbReference type="PROSITE" id="PS50109"/>
    </source>
</evidence>
<dbReference type="CDD" id="cd16917">
    <property type="entry name" value="HATPase_UhpB-NarQ-NarX-like"/>
    <property type="match status" value="1"/>
</dbReference>
<keyword evidence="13" id="KW-1185">Reference proteome</keyword>
<evidence type="ECO:0000256" key="5">
    <source>
        <dbReference type="ARBA" id="ARBA00022741"/>
    </source>
</evidence>
<keyword evidence="10" id="KW-0472">Membrane</keyword>
<dbReference type="Gene3D" id="3.30.565.10">
    <property type="entry name" value="Histidine kinase-like ATPase, C-terminal domain"/>
    <property type="match status" value="1"/>
</dbReference>
<feature type="transmembrane region" description="Helical" evidence="10">
    <location>
        <begin position="202"/>
        <end position="219"/>
    </location>
</feature>
<evidence type="ECO:0000256" key="7">
    <source>
        <dbReference type="ARBA" id="ARBA00022840"/>
    </source>
</evidence>
<evidence type="ECO:0000313" key="13">
    <source>
        <dbReference type="Proteomes" id="UP000664167"/>
    </source>
</evidence>
<keyword evidence="3" id="KW-0597">Phosphoprotein</keyword>
<dbReference type="Pfam" id="PF07730">
    <property type="entry name" value="HisKA_3"/>
    <property type="match status" value="1"/>
</dbReference>
<dbReference type="EMBL" id="JAFLRJ010000103">
    <property type="protein sequence ID" value="MBO0512533.1"/>
    <property type="molecule type" value="Genomic_DNA"/>
</dbReference>
<dbReference type="GO" id="GO:0016020">
    <property type="term" value="C:membrane"/>
    <property type="evidence" value="ECO:0007669"/>
    <property type="project" value="InterPro"/>
</dbReference>
<evidence type="ECO:0000256" key="2">
    <source>
        <dbReference type="ARBA" id="ARBA00012438"/>
    </source>
</evidence>
<feature type="domain" description="Histidine kinase" evidence="11">
    <location>
        <begin position="390"/>
        <end position="476"/>
    </location>
</feature>
<dbReference type="GO" id="GO:0000155">
    <property type="term" value="F:phosphorelay sensor kinase activity"/>
    <property type="evidence" value="ECO:0007669"/>
    <property type="project" value="InterPro"/>
</dbReference>
<dbReference type="InterPro" id="IPR036890">
    <property type="entry name" value="HATPase_C_sf"/>
</dbReference>
<dbReference type="PANTHER" id="PTHR24421:SF10">
    <property type="entry name" value="NITRATE_NITRITE SENSOR PROTEIN NARQ"/>
    <property type="match status" value="1"/>
</dbReference>
<dbReference type="Pfam" id="PF02518">
    <property type="entry name" value="HATPase_c"/>
    <property type="match status" value="1"/>
</dbReference>
<organism evidence="12 13">
    <name type="scientific">Streptomyces beijiangensis</name>
    <dbReference type="NCBI Taxonomy" id="163361"/>
    <lineage>
        <taxon>Bacteria</taxon>
        <taxon>Bacillati</taxon>
        <taxon>Actinomycetota</taxon>
        <taxon>Actinomycetes</taxon>
        <taxon>Kitasatosporales</taxon>
        <taxon>Streptomycetaceae</taxon>
        <taxon>Streptomyces</taxon>
    </lineage>
</organism>
<dbReference type="Gene3D" id="1.20.5.1930">
    <property type="match status" value="1"/>
</dbReference>
<dbReference type="InterPro" id="IPR005467">
    <property type="entry name" value="His_kinase_dom"/>
</dbReference>
<feature type="region of interest" description="Disordered" evidence="9">
    <location>
        <begin position="97"/>
        <end position="123"/>
    </location>
</feature>
<evidence type="ECO:0000256" key="8">
    <source>
        <dbReference type="ARBA" id="ARBA00023012"/>
    </source>
</evidence>
<evidence type="ECO:0000256" key="4">
    <source>
        <dbReference type="ARBA" id="ARBA00022679"/>
    </source>
</evidence>
<feature type="transmembrane region" description="Helical" evidence="10">
    <location>
        <begin position="178"/>
        <end position="195"/>
    </location>
</feature>
<keyword evidence="4" id="KW-0808">Transferase</keyword>
<protein>
    <recommendedName>
        <fullName evidence="2">histidine kinase</fullName>
        <ecNumber evidence="2">2.7.13.3</ecNumber>
    </recommendedName>
</protein>
<keyword evidence="8" id="KW-0902">Two-component regulatory system</keyword>
<comment type="catalytic activity">
    <reaction evidence="1">
        <text>ATP + protein L-histidine = ADP + protein N-phospho-L-histidine.</text>
        <dbReference type="EC" id="2.7.13.3"/>
    </reaction>
</comment>
<sequence>MYADGVRPCPPRRMWTVPGPRHTGPMKGIDLARRRSAGALALLRAFRALTQTTGPLRPPSLLSSRWAWAADGILALVLASCAAASLTLSDSGQDSHVVVPPGIRMDPDSPPAPPAPPEPGPTGLAANGYDGYHLWQLAAVVLTALPLLARRRYPLAAFWTVIGATLVVRSGTGNDSTMLLAITSCLIAGYSAVMYSPYRQAAVVSLVTGIMLLAVFRNGEAPDIAAGYLPVFVLLAAGLAANAMHTWRQRTRTLEEEHAVATRLAVEHERARIARELHDVVTHNVSVMIIQAGAARKVMDAAPEQAKEALLAVEKGGRTAMSELRDVMGLLTMNDESLDAPLTADLSPQPGLGRLAALADGVRDTGVPVELTVTGAPVPLPAGVDLAAYRVVQEALTNAVKHASGARIRIAVAHAPGTLRIEVSDTGGTPTAAARAGNGRGLIGLRERLAVYGGTLRAGSRPTGGYRVHADIPLEGP</sequence>
<feature type="transmembrane region" description="Helical" evidence="10">
    <location>
        <begin position="156"/>
        <end position="172"/>
    </location>
</feature>
<evidence type="ECO:0000256" key="3">
    <source>
        <dbReference type="ARBA" id="ARBA00022553"/>
    </source>
</evidence>
<evidence type="ECO:0000313" key="12">
    <source>
        <dbReference type="EMBL" id="MBO0512533.1"/>
    </source>
</evidence>
<dbReference type="SMART" id="SM00387">
    <property type="entry name" value="HATPase_c"/>
    <property type="match status" value="1"/>
</dbReference>
<dbReference type="AlphaFoldDB" id="A0A939F601"/>
<dbReference type="EC" id="2.7.13.3" evidence="2"/>
<feature type="transmembrane region" description="Helical" evidence="10">
    <location>
        <begin position="66"/>
        <end position="88"/>
    </location>
</feature>
<proteinExistence type="predicted"/>
<feature type="transmembrane region" description="Helical" evidence="10">
    <location>
        <begin position="132"/>
        <end position="149"/>
    </location>
</feature>
<keyword evidence="7" id="KW-0067">ATP-binding</keyword>
<dbReference type="InterPro" id="IPR011712">
    <property type="entry name" value="Sig_transdc_His_kin_sub3_dim/P"/>
</dbReference>